<keyword evidence="1" id="KW-0472">Membrane</keyword>
<feature type="transmembrane region" description="Helical" evidence="1">
    <location>
        <begin position="236"/>
        <end position="256"/>
    </location>
</feature>
<feature type="transmembrane region" description="Helical" evidence="1">
    <location>
        <begin position="21"/>
        <end position="44"/>
    </location>
</feature>
<proteinExistence type="predicted"/>
<feature type="transmembrane region" description="Helical" evidence="1">
    <location>
        <begin position="277"/>
        <end position="299"/>
    </location>
</feature>
<dbReference type="Proteomes" id="UP000199649">
    <property type="component" value="Chromosome I"/>
</dbReference>
<dbReference type="AlphaFoldDB" id="A0A1H1L1H1"/>
<keyword evidence="1" id="KW-0812">Transmembrane</keyword>
<accession>A0A1H1L1H1</accession>
<keyword evidence="1" id="KW-1133">Transmembrane helix</keyword>
<dbReference type="RefSeq" id="WP_092665380.1">
    <property type="nucleotide sequence ID" value="NZ_LT629734.1"/>
</dbReference>
<protein>
    <submittedName>
        <fullName evidence="2">Low temperature requirement protein LtrA</fullName>
    </submittedName>
</protein>
<dbReference type="PANTHER" id="PTHR36840">
    <property type="entry name" value="BLL5714 PROTEIN"/>
    <property type="match status" value="1"/>
</dbReference>
<keyword evidence="3" id="KW-1185">Reference proteome</keyword>
<sequence length="394" mass="42286">MTAEAREPLLRPSDASRSDRVTYVELFFDLVFVLALTQLSAYLVEHETPLGALEGAIMVTALWWTWVATTWVTNWLDPVRLPVRIAVVALAFVGLVMSVSIADSFGERAWIFAIAYVVMQVGRTAFIVLAARREDREVARDFTLVLIWTAAGGVLWIVGALLPLPAQLPLWAAALGVELLGSRIGFPVPGMGRVELSRWDLSGAHIAERSALFVLIAIGEGLLVTGFAFIELEITADSVLAMAFAFCTAAATWWIYFDHGERIGAEAMEASDAPGRLARTAYTYVHLLVIGGIVLVSVGDKQVLSHPHEQSVPATLAVIGGPLLFLAGTLCFRRLLEGRWMVAHAAGIIALVTVGLAAAAMSPLATSGATTAVLFGVAALETAQRMRRGRRPGG</sequence>
<organism evidence="2 3">
    <name type="scientific">Agrococcus carbonis</name>
    <dbReference type="NCBI Taxonomy" id="684552"/>
    <lineage>
        <taxon>Bacteria</taxon>
        <taxon>Bacillati</taxon>
        <taxon>Actinomycetota</taxon>
        <taxon>Actinomycetes</taxon>
        <taxon>Micrococcales</taxon>
        <taxon>Microbacteriaceae</taxon>
        <taxon>Agrococcus</taxon>
    </lineage>
</organism>
<dbReference type="Pfam" id="PF06772">
    <property type="entry name" value="LtrA"/>
    <property type="match status" value="1"/>
</dbReference>
<feature type="transmembrane region" description="Helical" evidence="1">
    <location>
        <begin position="210"/>
        <end position="230"/>
    </location>
</feature>
<dbReference type="OrthoDB" id="7698234at2"/>
<dbReference type="PANTHER" id="PTHR36840:SF1">
    <property type="entry name" value="BLL5714 PROTEIN"/>
    <property type="match status" value="1"/>
</dbReference>
<feature type="transmembrane region" description="Helical" evidence="1">
    <location>
        <begin position="311"/>
        <end position="332"/>
    </location>
</feature>
<feature type="transmembrane region" description="Helical" evidence="1">
    <location>
        <begin position="56"/>
        <end position="76"/>
    </location>
</feature>
<evidence type="ECO:0000313" key="3">
    <source>
        <dbReference type="Proteomes" id="UP000199649"/>
    </source>
</evidence>
<evidence type="ECO:0000313" key="2">
    <source>
        <dbReference type="EMBL" id="SDR68237.1"/>
    </source>
</evidence>
<dbReference type="STRING" id="684552.SAMN04489719_0353"/>
<dbReference type="InterPro" id="IPR010640">
    <property type="entry name" value="Low_temperature_requirement_A"/>
</dbReference>
<reference evidence="3" key="1">
    <citation type="submission" date="2016-10" db="EMBL/GenBank/DDBJ databases">
        <authorList>
            <person name="Varghese N."/>
            <person name="Submissions S."/>
        </authorList>
    </citation>
    <scope>NUCLEOTIDE SEQUENCE [LARGE SCALE GENOMIC DNA]</scope>
    <source>
        <strain evidence="3">DSM 22965</strain>
    </source>
</reference>
<feature type="transmembrane region" description="Helical" evidence="1">
    <location>
        <begin position="339"/>
        <end position="358"/>
    </location>
</feature>
<dbReference type="EMBL" id="LT629734">
    <property type="protein sequence ID" value="SDR68237.1"/>
    <property type="molecule type" value="Genomic_DNA"/>
</dbReference>
<gene>
    <name evidence="2" type="ORF">SAMN04489719_0353</name>
</gene>
<feature type="transmembrane region" description="Helical" evidence="1">
    <location>
        <begin position="83"/>
        <end position="102"/>
    </location>
</feature>
<evidence type="ECO:0000256" key="1">
    <source>
        <dbReference type="SAM" id="Phobius"/>
    </source>
</evidence>
<feature type="transmembrane region" description="Helical" evidence="1">
    <location>
        <begin position="168"/>
        <end position="189"/>
    </location>
</feature>
<feature type="transmembrane region" description="Helical" evidence="1">
    <location>
        <begin position="108"/>
        <end position="130"/>
    </location>
</feature>
<name>A0A1H1L1H1_9MICO</name>
<feature type="transmembrane region" description="Helical" evidence="1">
    <location>
        <begin position="142"/>
        <end position="162"/>
    </location>
</feature>